<dbReference type="OrthoDB" id="69461at2759"/>
<proteinExistence type="inferred from homology"/>
<keyword evidence="6 7" id="KW-0472">Membrane</keyword>
<comment type="similarity">
    <text evidence="2">Belongs to the WRB/GET1 family.</text>
</comment>
<feature type="transmembrane region" description="Helical" evidence="7">
    <location>
        <begin position="135"/>
        <end position="155"/>
    </location>
</feature>
<feature type="transmembrane region" description="Helical" evidence="7">
    <location>
        <begin position="12"/>
        <end position="32"/>
    </location>
</feature>
<dbReference type="Pfam" id="PF04420">
    <property type="entry name" value="CHD5"/>
    <property type="match status" value="1"/>
</dbReference>
<evidence type="ECO:0000256" key="4">
    <source>
        <dbReference type="ARBA" id="ARBA00022824"/>
    </source>
</evidence>
<dbReference type="EMBL" id="UYYF01004552">
    <property type="protein sequence ID" value="VDN05350.1"/>
    <property type="molecule type" value="Genomic_DNA"/>
</dbReference>
<keyword evidence="9" id="KW-1185">Reference proteome</keyword>
<feature type="transmembrane region" description="Helical" evidence="7">
    <location>
        <begin position="105"/>
        <end position="128"/>
    </location>
</feature>
<evidence type="ECO:0000256" key="6">
    <source>
        <dbReference type="ARBA" id="ARBA00023136"/>
    </source>
</evidence>
<dbReference type="InterPro" id="IPR028945">
    <property type="entry name" value="Get1"/>
</dbReference>
<reference evidence="10" key="1">
    <citation type="submission" date="2017-02" db="UniProtKB">
        <authorList>
            <consortium name="WormBaseParasite"/>
        </authorList>
    </citation>
    <scope>IDENTIFICATION</scope>
</reference>
<evidence type="ECO:0000256" key="1">
    <source>
        <dbReference type="ARBA" id="ARBA00004586"/>
    </source>
</evidence>
<evidence type="ECO:0000313" key="8">
    <source>
        <dbReference type="EMBL" id="VDN05350.1"/>
    </source>
</evidence>
<evidence type="ECO:0000256" key="3">
    <source>
        <dbReference type="ARBA" id="ARBA00022692"/>
    </source>
</evidence>
<dbReference type="Proteomes" id="UP000276776">
    <property type="component" value="Unassembled WGS sequence"/>
</dbReference>
<name>A0A0N5D4H0_THECL</name>
<evidence type="ECO:0000313" key="10">
    <source>
        <dbReference type="WBParaSite" id="TCLT_0000786301-mRNA-1"/>
    </source>
</evidence>
<organism evidence="10">
    <name type="scientific">Thelazia callipaeda</name>
    <name type="common">Oriental eyeworm</name>
    <name type="synonym">Parasitic nematode</name>
    <dbReference type="NCBI Taxonomy" id="103827"/>
    <lineage>
        <taxon>Eukaryota</taxon>
        <taxon>Metazoa</taxon>
        <taxon>Ecdysozoa</taxon>
        <taxon>Nematoda</taxon>
        <taxon>Chromadorea</taxon>
        <taxon>Rhabditida</taxon>
        <taxon>Spirurina</taxon>
        <taxon>Spiruromorpha</taxon>
        <taxon>Thelazioidea</taxon>
        <taxon>Thelaziidae</taxon>
        <taxon>Thelazia</taxon>
    </lineage>
</organism>
<dbReference type="OMA" id="FWPFNFL"/>
<gene>
    <name evidence="8" type="ORF">TCLT_LOCUS7852</name>
</gene>
<dbReference type="GO" id="GO:0071816">
    <property type="term" value="P:tail-anchored membrane protein insertion into ER membrane"/>
    <property type="evidence" value="ECO:0007669"/>
    <property type="project" value="InterPro"/>
</dbReference>
<dbReference type="PANTHER" id="PTHR42650:SF1">
    <property type="entry name" value="GUIDED ENTRY OF TAIL-ANCHORED PROTEINS FACTOR 1"/>
    <property type="match status" value="1"/>
</dbReference>
<protein>
    <submittedName>
        <fullName evidence="10">Guided entry of tail-anchored proteins factor 1</fullName>
    </submittedName>
</protein>
<accession>A0A0N5D4H0</accession>
<dbReference type="GO" id="GO:0005789">
    <property type="term" value="C:endoplasmic reticulum membrane"/>
    <property type="evidence" value="ECO:0007669"/>
    <property type="project" value="UniProtKB-SubCell"/>
</dbReference>
<comment type="subcellular location">
    <subcellularLocation>
        <location evidence="1">Endoplasmic reticulum membrane</location>
    </subcellularLocation>
</comment>
<evidence type="ECO:0000313" key="9">
    <source>
        <dbReference type="Proteomes" id="UP000276776"/>
    </source>
</evidence>
<dbReference type="GO" id="GO:0043495">
    <property type="term" value="F:protein-membrane adaptor activity"/>
    <property type="evidence" value="ECO:0007669"/>
    <property type="project" value="TreeGrafter"/>
</dbReference>
<keyword evidence="5 7" id="KW-1133">Transmembrane helix</keyword>
<evidence type="ECO:0000256" key="7">
    <source>
        <dbReference type="SAM" id="Phobius"/>
    </source>
</evidence>
<dbReference type="GO" id="GO:0043529">
    <property type="term" value="C:GET complex"/>
    <property type="evidence" value="ECO:0007669"/>
    <property type="project" value="TreeGrafter"/>
</dbReference>
<evidence type="ECO:0000256" key="2">
    <source>
        <dbReference type="ARBA" id="ARBA00010799"/>
    </source>
</evidence>
<keyword evidence="3 7" id="KW-0812">Transmembrane</keyword>
<feature type="transmembrane region" description="Helical" evidence="7">
    <location>
        <begin position="167"/>
        <end position="186"/>
    </location>
</feature>
<dbReference type="AlphaFoldDB" id="A0A0N5D4H0"/>
<reference evidence="8 9" key="2">
    <citation type="submission" date="2018-11" db="EMBL/GenBank/DDBJ databases">
        <authorList>
            <consortium name="Pathogen Informatics"/>
        </authorList>
    </citation>
    <scope>NUCLEOTIDE SEQUENCE [LARGE SCALE GENOMIC DNA]</scope>
</reference>
<dbReference type="PANTHER" id="PTHR42650">
    <property type="entry name" value="TAIL-ANCHORED PROTEIN INSERTION RECEPTOR WRB"/>
    <property type="match status" value="1"/>
</dbReference>
<dbReference type="STRING" id="103827.A0A0N5D4H0"/>
<dbReference type="WBParaSite" id="TCLT_0000786301-mRNA-1">
    <property type="protein sequence ID" value="TCLT_0000786301-mRNA-1"/>
    <property type="gene ID" value="TCLT_0000786301"/>
</dbReference>
<sequence>MIIKLHGEKSAVLACFAALLIFTYWISLARWLSSKLKTFIYWKFRNEEDERIRVLALEVKQVKAELDHISPTAQFAAYFKKERYLKKLLEELNTLTFNRFKVSGILSTVLLIICGIIVQLTAILLMIYSRGVIIGYINANFFWPFNCLLYAPNFSPPYNANNNYRETPITLFAFLSLITFVWRNAFSKLRNKKGLKI</sequence>
<evidence type="ECO:0000256" key="5">
    <source>
        <dbReference type="ARBA" id="ARBA00022989"/>
    </source>
</evidence>
<keyword evidence="4" id="KW-0256">Endoplasmic reticulum</keyword>